<dbReference type="EMBL" id="CAJVPZ010065514">
    <property type="protein sequence ID" value="CAG8795348.1"/>
    <property type="molecule type" value="Genomic_DNA"/>
</dbReference>
<accession>A0A9N9JSP3</accession>
<evidence type="ECO:0000313" key="2">
    <source>
        <dbReference type="Proteomes" id="UP000789396"/>
    </source>
</evidence>
<keyword evidence="2" id="KW-1185">Reference proteome</keyword>
<dbReference type="Proteomes" id="UP000789396">
    <property type="component" value="Unassembled WGS sequence"/>
</dbReference>
<evidence type="ECO:0000313" key="1">
    <source>
        <dbReference type="EMBL" id="CAG8795348.1"/>
    </source>
</evidence>
<reference evidence="1" key="1">
    <citation type="submission" date="2021-06" db="EMBL/GenBank/DDBJ databases">
        <authorList>
            <person name="Kallberg Y."/>
            <person name="Tangrot J."/>
            <person name="Rosling A."/>
        </authorList>
    </citation>
    <scope>NUCLEOTIDE SEQUENCE</scope>
    <source>
        <strain evidence="1">IN212</strain>
    </source>
</reference>
<feature type="non-terminal residue" evidence="1">
    <location>
        <position position="1"/>
    </location>
</feature>
<sequence>YQRHTKAPSRNLKKRQVIDQKELPGEEIKNQNTNMSCTLDSTYIVTSGHCADLDHQFSYKGKVIG</sequence>
<protein>
    <submittedName>
        <fullName evidence="1">7246_t:CDS:1</fullName>
    </submittedName>
</protein>
<name>A0A9N9JSP3_9GLOM</name>
<proteinExistence type="predicted"/>
<feature type="non-terminal residue" evidence="1">
    <location>
        <position position="65"/>
    </location>
</feature>
<dbReference type="AlphaFoldDB" id="A0A9N9JSP3"/>
<comment type="caution">
    <text evidence="1">The sequence shown here is derived from an EMBL/GenBank/DDBJ whole genome shotgun (WGS) entry which is preliminary data.</text>
</comment>
<organism evidence="1 2">
    <name type="scientific">Racocetra fulgida</name>
    <dbReference type="NCBI Taxonomy" id="60492"/>
    <lineage>
        <taxon>Eukaryota</taxon>
        <taxon>Fungi</taxon>
        <taxon>Fungi incertae sedis</taxon>
        <taxon>Mucoromycota</taxon>
        <taxon>Glomeromycotina</taxon>
        <taxon>Glomeromycetes</taxon>
        <taxon>Diversisporales</taxon>
        <taxon>Gigasporaceae</taxon>
        <taxon>Racocetra</taxon>
    </lineage>
</organism>
<gene>
    <name evidence="1" type="ORF">RFULGI_LOCUS17169</name>
</gene>